<accession>A0A9N8W4R5</accession>
<keyword evidence="3" id="KW-1185">Reference proteome</keyword>
<gene>
    <name evidence="2" type="ORF">FMOSSE_LOCUS2514</name>
</gene>
<keyword evidence="1" id="KW-0812">Transmembrane</keyword>
<evidence type="ECO:0000313" key="3">
    <source>
        <dbReference type="Proteomes" id="UP000789375"/>
    </source>
</evidence>
<dbReference type="AlphaFoldDB" id="A0A9N8W4R5"/>
<name>A0A9N8W4R5_FUNMO</name>
<keyword evidence="1" id="KW-1133">Transmembrane helix</keyword>
<reference evidence="2" key="1">
    <citation type="submission" date="2021-06" db="EMBL/GenBank/DDBJ databases">
        <authorList>
            <person name="Kallberg Y."/>
            <person name="Tangrot J."/>
            <person name="Rosling A."/>
        </authorList>
    </citation>
    <scope>NUCLEOTIDE SEQUENCE</scope>
    <source>
        <strain evidence="2">87-6 pot B 2015</strain>
    </source>
</reference>
<feature type="transmembrane region" description="Helical" evidence="1">
    <location>
        <begin position="29"/>
        <end position="52"/>
    </location>
</feature>
<evidence type="ECO:0000256" key="1">
    <source>
        <dbReference type="SAM" id="Phobius"/>
    </source>
</evidence>
<dbReference type="EMBL" id="CAJVPP010000337">
    <property type="protein sequence ID" value="CAG8470991.1"/>
    <property type="molecule type" value="Genomic_DNA"/>
</dbReference>
<keyword evidence="1" id="KW-0472">Membrane</keyword>
<evidence type="ECO:0000313" key="2">
    <source>
        <dbReference type="EMBL" id="CAG8470991.1"/>
    </source>
</evidence>
<proteinExistence type="predicted"/>
<comment type="caution">
    <text evidence="2">The sequence shown here is derived from an EMBL/GenBank/DDBJ whole genome shotgun (WGS) entry which is preliminary data.</text>
</comment>
<organism evidence="2 3">
    <name type="scientific">Funneliformis mosseae</name>
    <name type="common">Endomycorrhizal fungus</name>
    <name type="synonym">Glomus mosseae</name>
    <dbReference type="NCBI Taxonomy" id="27381"/>
    <lineage>
        <taxon>Eukaryota</taxon>
        <taxon>Fungi</taxon>
        <taxon>Fungi incertae sedis</taxon>
        <taxon>Mucoromycota</taxon>
        <taxon>Glomeromycotina</taxon>
        <taxon>Glomeromycetes</taxon>
        <taxon>Glomerales</taxon>
        <taxon>Glomeraceae</taxon>
        <taxon>Funneliformis</taxon>
    </lineage>
</organism>
<sequence>MVLIVTSLINKRRHCEVNPNCLNYVNAGLFWLGFAVFLQVTLTLHVYFSIMLRINAKRRMEKEKLNRINNLSSNISIGPSLFKIKIDKEYDLTDQTL</sequence>
<protein>
    <submittedName>
        <fullName evidence="2">13980_t:CDS:1</fullName>
    </submittedName>
</protein>
<dbReference type="Proteomes" id="UP000789375">
    <property type="component" value="Unassembled WGS sequence"/>
</dbReference>